<keyword evidence="1" id="KW-1133">Transmembrane helix</keyword>
<dbReference type="OrthoDB" id="9980101at2"/>
<feature type="transmembrane region" description="Helical" evidence="1">
    <location>
        <begin position="6"/>
        <end position="25"/>
    </location>
</feature>
<evidence type="ECO:0000313" key="2">
    <source>
        <dbReference type="EMBL" id="OIJ20120.1"/>
    </source>
</evidence>
<keyword evidence="3" id="KW-1185">Reference proteome</keyword>
<evidence type="ECO:0000256" key="1">
    <source>
        <dbReference type="SAM" id="Phobius"/>
    </source>
</evidence>
<sequence>MGIEMFSVVVGTLNVVLVIVKLIIAFKSKDKFLSRVHSMYSLMFISYSVAAFNQNFLFWVPGLIIGLLAVFLSRKNED</sequence>
<comment type="caution">
    <text evidence="2">The sequence shown here is derived from an EMBL/GenBank/DDBJ whole genome shotgun (WGS) entry which is preliminary data.</text>
</comment>
<dbReference type="Proteomes" id="UP000180057">
    <property type="component" value="Unassembled WGS sequence"/>
</dbReference>
<feature type="transmembrane region" description="Helical" evidence="1">
    <location>
        <begin position="56"/>
        <end position="73"/>
    </location>
</feature>
<organism evidence="2 3">
    <name type="scientific">Anaerobacillus alkalidiazotrophicus</name>
    <dbReference type="NCBI Taxonomy" id="472963"/>
    <lineage>
        <taxon>Bacteria</taxon>
        <taxon>Bacillati</taxon>
        <taxon>Bacillota</taxon>
        <taxon>Bacilli</taxon>
        <taxon>Bacillales</taxon>
        <taxon>Bacillaceae</taxon>
        <taxon>Anaerobacillus</taxon>
    </lineage>
</organism>
<name>A0A1S2M6H8_9BACI</name>
<keyword evidence="1" id="KW-0472">Membrane</keyword>
<gene>
    <name evidence="2" type="ORF">BKP45_10050</name>
</gene>
<dbReference type="AlphaFoldDB" id="A0A1S2M6H8"/>
<keyword evidence="1" id="KW-0812">Transmembrane</keyword>
<proteinExistence type="predicted"/>
<reference evidence="2 3" key="1">
    <citation type="submission" date="2016-10" db="EMBL/GenBank/DDBJ databases">
        <title>Draft genome sequences of four alkaliphilic bacteria belonging to the Anaerobacillus genus.</title>
        <authorList>
            <person name="Bassil N.M."/>
            <person name="Lloyd J.R."/>
        </authorList>
    </citation>
    <scope>NUCLEOTIDE SEQUENCE [LARGE SCALE GENOMIC DNA]</scope>
    <source>
        <strain evidence="2 3">DSM 22531</strain>
    </source>
</reference>
<dbReference type="EMBL" id="MLQS01000015">
    <property type="protein sequence ID" value="OIJ20120.1"/>
    <property type="molecule type" value="Genomic_DNA"/>
</dbReference>
<protein>
    <submittedName>
        <fullName evidence="2">Uncharacterized protein</fullName>
    </submittedName>
</protein>
<evidence type="ECO:0000313" key="3">
    <source>
        <dbReference type="Proteomes" id="UP000180057"/>
    </source>
</evidence>
<accession>A0A1S2M6H8</accession>